<feature type="transmembrane region" description="Helical" evidence="11">
    <location>
        <begin position="141"/>
        <end position="162"/>
    </location>
</feature>
<evidence type="ECO:0000256" key="6">
    <source>
        <dbReference type="ARBA" id="ARBA00022989"/>
    </source>
</evidence>
<comment type="subcellular location">
    <subcellularLocation>
        <location evidence="1">Cell membrane</location>
        <topology evidence="1">Multi-pass membrane protein</topology>
    </subcellularLocation>
    <subcellularLocation>
        <location evidence="9">Membrane</location>
        <topology evidence="9">Multi-pass membrane protein</topology>
    </subcellularLocation>
</comment>
<keyword evidence="5" id="KW-0653">Protein transport</keyword>
<keyword evidence="4 9" id="KW-0812">Transmembrane</keyword>
<feature type="transmembrane region" description="Helical" evidence="11">
    <location>
        <begin position="100"/>
        <end position="121"/>
    </location>
</feature>
<dbReference type="GO" id="GO:0051205">
    <property type="term" value="P:protein insertion into membrane"/>
    <property type="evidence" value="ECO:0007669"/>
    <property type="project" value="TreeGrafter"/>
</dbReference>
<evidence type="ECO:0000313" key="14">
    <source>
        <dbReference type="Proteomes" id="UP000229706"/>
    </source>
</evidence>
<gene>
    <name evidence="13" type="ORF">CO083_00420</name>
</gene>
<dbReference type="GO" id="GO:0015031">
    <property type="term" value="P:protein transport"/>
    <property type="evidence" value="ECO:0007669"/>
    <property type="project" value="UniProtKB-KW"/>
</dbReference>
<feature type="region of interest" description="Disordered" evidence="10">
    <location>
        <begin position="196"/>
        <end position="222"/>
    </location>
</feature>
<protein>
    <recommendedName>
        <fullName evidence="12">Membrane insertase YidC/Oxa/ALB C-terminal domain-containing protein</fullName>
    </recommendedName>
</protein>
<evidence type="ECO:0000256" key="11">
    <source>
        <dbReference type="SAM" id="Phobius"/>
    </source>
</evidence>
<dbReference type="Proteomes" id="UP000229706">
    <property type="component" value="Unassembled WGS sequence"/>
</dbReference>
<evidence type="ECO:0000259" key="12">
    <source>
        <dbReference type="Pfam" id="PF02096"/>
    </source>
</evidence>
<keyword evidence="8" id="KW-0143">Chaperone</keyword>
<name>A0A2M8DE49_9BACT</name>
<accession>A0A2M8DE49</accession>
<dbReference type="PANTHER" id="PTHR12428:SF65">
    <property type="entry name" value="CYTOCHROME C OXIDASE ASSEMBLY PROTEIN COX18, MITOCHONDRIAL"/>
    <property type="match status" value="1"/>
</dbReference>
<feature type="transmembrane region" description="Helical" evidence="11">
    <location>
        <begin position="35"/>
        <end position="54"/>
    </location>
</feature>
<dbReference type="Pfam" id="PF02096">
    <property type="entry name" value="60KD_IMP"/>
    <property type="match status" value="1"/>
</dbReference>
<dbReference type="CDD" id="cd20070">
    <property type="entry name" value="5TM_YidC_Alb3"/>
    <property type="match status" value="1"/>
</dbReference>
<evidence type="ECO:0000256" key="9">
    <source>
        <dbReference type="RuleBase" id="RU003945"/>
    </source>
</evidence>
<evidence type="ECO:0000256" key="5">
    <source>
        <dbReference type="ARBA" id="ARBA00022927"/>
    </source>
</evidence>
<evidence type="ECO:0000256" key="4">
    <source>
        <dbReference type="ARBA" id="ARBA00022692"/>
    </source>
</evidence>
<dbReference type="AlphaFoldDB" id="A0A2M8DE49"/>
<dbReference type="GO" id="GO:0005886">
    <property type="term" value="C:plasma membrane"/>
    <property type="evidence" value="ECO:0007669"/>
    <property type="project" value="UniProtKB-SubCell"/>
</dbReference>
<feature type="transmembrane region" description="Helical" evidence="11">
    <location>
        <begin position="233"/>
        <end position="263"/>
    </location>
</feature>
<dbReference type="InterPro" id="IPR047196">
    <property type="entry name" value="YidC_ALB_C"/>
</dbReference>
<evidence type="ECO:0000256" key="10">
    <source>
        <dbReference type="SAM" id="MobiDB-lite"/>
    </source>
</evidence>
<evidence type="ECO:0000256" key="7">
    <source>
        <dbReference type="ARBA" id="ARBA00023136"/>
    </source>
</evidence>
<dbReference type="InterPro" id="IPR001708">
    <property type="entry name" value="YidC/ALB3/OXA1/COX18"/>
</dbReference>
<evidence type="ECO:0000256" key="2">
    <source>
        <dbReference type="ARBA" id="ARBA00022448"/>
    </source>
</evidence>
<feature type="transmembrane region" description="Helical" evidence="11">
    <location>
        <begin position="7"/>
        <end position="29"/>
    </location>
</feature>
<keyword evidence="2" id="KW-0813">Transport</keyword>
<keyword evidence="6 11" id="KW-1133">Transmembrane helix</keyword>
<feature type="transmembrane region" description="Helical" evidence="11">
    <location>
        <begin position="169"/>
        <end position="186"/>
    </location>
</feature>
<proteinExistence type="inferred from homology"/>
<evidence type="ECO:0000256" key="8">
    <source>
        <dbReference type="ARBA" id="ARBA00023186"/>
    </source>
</evidence>
<evidence type="ECO:0000256" key="1">
    <source>
        <dbReference type="ARBA" id="ARBA00004651"/>
    </source>
</evidence>
<comment type="similarity">
    <text evidence="9">Belongs to the OXA1/ALB3/YidC family.</text>
</comment>
<dbReference type="EMBL" id="PFTH01000016">
    <property type="protein sequence ID" value="PJB89628.1"/>
    <property type="molecule type" value="Genomic_DNA"/>
</dbReference>
<keyword evidence="3" id="KW-1003">Cell membrane</keyword>
<feature type="compositionally biased region" description="Basic and acidic residues" evidence="10">
    <location>
        <begin position="204"/>
        <end position="218"/>
    </location>
</feature>
<reference evidence="14" key="1">
    <citation type="submission" date="2017-09" db="EMBL/GenBank/DDBJ databases">
        <title>Depth-based differentiation of microbial function through sediment-hosted aquifers and enrichment of novel symbionts in the deep terrestrial subsurface.</title>
        <authorList>
            <person name="Probst A.J."/>
            <person name="Ladd B."/>
            <person name="Jarett J.K."/>
            <person name="Geller-Mcgrath D.E."/>
            <person name="Sieber C.M.K."/>
            <person name="Emerson J.B."/>
            <person name="Anantharaman K."/>
            <person name="Thomas B.C."/>
            <person name="Malmstrom R."/>
            <person name="Stieglmeier M."/>
            <person name="Klingl A."/>
            <person name="Woyke T."/>
            <person name="Ryan C.M."/>
            <person name="Banfield J.F."/>
        </authorList>
    </citation>
    <scope>NUCLEOTIDE SEQUENCE [LARGE SCALE GENOMIC DNA]</scope>
</reference>
<comment type="caution">
    <text evidence="13">The sequence shown here is derived from an EMBL/GenBank/DDBJ whole genome shotgun (WGS) entry which is preliminary data.</text>
</comment>
<dbReference type="InterPro" id="IPR028055">
    <property type="entry name" value="YidC/Oxa/ALB_C"/>
</dbReference>
<dbReference type="PANTHER" id="PTHR12428">
    <property type="entry name" value="OXA1"/>
    <property type="match status" value="1"/>
</dbReference>
<feature type="domain" description="Membrane insertase YidC/Oxa/ALB C-terminal" evidence="12">
    <location>
        <begin position="35"/>
        <end position="268"/>
    </location>
</feature>
<sequence>MLQANFFNQVFVFPILNLLTLFYKLFLIIGLPGAFGFSVVALTVFVRFLVNPFFKQQLETSKKMADIKPQLDKLTLKYKKEPQKLQQEQMNLYKQAGINPAAGCLFMIVQFPIFIGLYQTLSLLLTNGQGEKLINSINKVLYFPFLHVAKIDPWFLGFNLALTPAKVKLWYYYLIPVITGLLQYFQTQATMPAMTSTAPTQTKEITKNDDPNKKKDESTGGDFQKAMNTQMKYFFPVMIAWFSYTLPVGLALYWNIFSLFSIVQYRQMKKK</sequence>
<dbReference type="GO" id="GO:0032977">
    <property type="term" value="F:membrane insertase activity"/>
    <property type="evidence" value="ECO:0007669"/>
    <property type="project" value="InterPro"/>
</dbReference>
<organism evidence="13 14">
    <name type="scientific">Candidatus Roizmanbacteria bacterium CG_4_9_14_0_8_um_filter_34_12</name>
    <dbReference type="NCBI Taxonomy" id="1974840"/>
    <lineage>
        <taxon>Bacteria</taxon>
        <taxon>Candidatus Roizmaniibacteriota</taxon>
    </lineage>
</organism>
<evidence type="ECO:0000256" key="3">
    <source>
        <dbReference type="ARBA" id="ARBA00022475"/>
    </source>
</evidence>
<dbReference type="NCBIfam" id="TIGR03592">
    <property type="entry name" value="yidC_oxa1_cterm"/>
    <property type="match status" value="1"/>
</dbReference>
<evidence type="ECO:0000313" key="13">
    <source>
        <dbReference type="EMBL" id="PJB89628.1"/>
    </source>
</evidence>
<keyword evidence="7 11" id="KW-0472">Membrane</keyword>